<dbReference type="GO" id="GO:0009927">
    <property type="term" value="F:histidine phosphotransfer kinase activity"/>
    <property type="evidence" value="ECO:0007669"/>
    <property type="project" value="TreeGrafter"/>
</dbReference>
<dbReference type="SMART" id="SM00388">
    <property type="entry name" value="HisKA"/>
    <property type="match status" value="1"/>
</dbReference>
<dbReference type="Pfam" id="PF00512">
    <property type="entry name" value="HisKA"/>
    <property type="match status" value="1"/>
</dbReference>
<evidence type="ECO:0000256" key="4">
    <source>
        <dbReference type="ARBA" id="ARBA00022777"/>
    </source>
</evidence>
<dbReference type="GO" id="GO:0005886">
    <property type="term" value="C:plasma membrane"/>
    <property type="evidence" value="ECO:0007669"/>
    <property type="project" value="TreeGrafter"/>
</dbReference>
<feature type="coiled-coil region" evidence="5">
    <location>
        <begin position="51"/>
        <end position="85"/>
    </location>
</feature>
<evidence type="ECO:0000313" key="8">
    <source>
        <dbReference type="EMBL" id="QQZ48948.1"/>
    </source>
</evidence>
<dbReference type="EMBL" id="CP068570">
    <property type="protein sequence ID" value="QQZ48948.1"/>
    <property type="molecule type" value="Genomic_DNA"/>
</dbReference>
<dbReference type="Gene3D" id="1.10.287.130">
    <property type="match status" value="1"/>
</dbReference>
<dbReference type="GO" id="GO:0000155">
    <property type="term" value="F:phosphorelay sensor kinase activity"/>
    <property type="evidence" value="ECO:0007669"/>
    <property type="project" value="InterPro"/>
</dbReference>
<dbReference type="CDD" id="cd00082">
    <property type="entry name" value="HisKA"/>
    <property type="match status" value="1"/>
</dbReference>
<accession>A0A974S7X2</accession>
<feature type="region of interest" description="Disordered" evidence="6">
    <location>
        <begin position="176"/>
        <end position="201"/>
    </location>
</feature>
<evidence type="ECO:0000256" key="2">
    <source>
        <dbReference type="ARBA" id="ARBA00012438"/>
    </source>
</evidence>
<dbReference type="InterPro" id="IPR036097">
    <property type="entry name" value="HisK_dim/P_sf"/>
</dbReference>
<sequence>MVALARRTIVWPLRQLAGDCEPEIYGVRDRRPDRSDVSKIERRTDEIGVLANALRGEREKVEEVLANLEDRVRDRTAELERANAEKSRFLANMSHELRTPLNGVIAISETLAAQQKTQKSRELAELIVSSGRLLEQVLTDILDFSKIEAGEISSPTRPSTCRPSCAASPNCIAPRPSPRAWRCPGPSPTPPAAPSSAIRSA</sequence>
<dbReference type="AlphaFoldDB" id="A0A974S7X2"/>
<evidence type="ECO:0000256" key="1">
    <source>
        <dbReference type="ARBA" id="ARBA00000085"/>
    </source>
</evidence>
<keyword evidence="3" id="KW-0808">Transferase</keyword>
<dbReference type="PANTHER" id="PTHR43047:SF71">
    <property type="entry name" value="HISTIDINE KINASE CONTAINING CHEY-HOMOLOGOUS RECEIVER DOMAIN-RELATED"/>
    <property type="match status" value="1"/>
</dbReference>
<reference evidence="8" key="1">
    <citation type="submission" date="2021-01" db="EMBL/GenBank/DDBJ databases">
        <title>Genome sequence of Phenylobacterium sp. 20VBR1 isolated from a valley glaceir, Ny-Alesund, Svalbard.</title>
        <authorList>
            <person name="Thomas F.A."/>
            <person name="Krishnan K.P."/>
            <person name="Sinha R.K."/>
        </authorList>
    </citation>
    <scope>NUCLEOTIDE SEQUENCE</scope>
    <source>
        <strain evidence="8">20VBR1</strain>
    </source>
</reference>
<dbReference type="PANTHER" id="PTHR43047">
    <property type="entry name" value="TWO-COMPONENT HISTIDINE PROTEIN KINASE"/>
    <property type="match status" value="1"/>
</dbReference>
<keyword evidence="4" id="KW-0418">Kinase</keyword>
<evidence type="ECO:0000256" key="3">
    <source>
        <dbReference type="ARBA" id="ARBA00022679"/>
    </source>
</evidence>
<dbReference type="EC" id="2.7.13.3" evidence="2"/>
<protein>
    <recommendedName>
        <fullName evidence="2">histidine kinase</fullName>
        <ecNumber evidence="2">2.7.13.3</ecNumber>
    </recommendedName>
</protein>
<comment type="catalytic activity">
    <reaction evidence="1">
        <text>ATP + protein L-histidine = ADP + protein N-phospho-L-histidine.</text>
        <dbReference type="EC" id="2.7.13.3"/>
    </reaction>
</comment>
<organism evidence="8">
    <name type="scientific">Phenylobacterium glaciei</name>
    <dbReference type="NCBI Taxonomy" id="2803784"/>
    <lineage>
        <taxon>Bacteria</taxon>
        <taxon>Pseudomonadati</taxon>
        <taxon>Pseudomonadota</taxon>
        <taxon>Alphaproteobacteria</taxon>
        <taxon>Caulobacterales</taxon>
        <taxon>Caulobacteraceae</taxon>
        <taxon>Phenylobacterium</taxon>
    </lineage>
</organism>
<evidence type="ECO:0000256" key="6">
    <source>
        <dbReference type="SAM" id="MobiDB-lite"/>
    </source>
</evidence>
<dbReference type="InterPro" id="IPR003661">
    <property type="entry name" value="HisK_dim/P_dom"/>
</dbReference>
<gene>
    <name evidence="8" type="ORF">JKL49_16880</name>
</gene>
<evidence type="ECO:0000259" key="7">
    <source>
        <dbReference type="SMART" id="SM00388"/>
    </source>
</evidence>
<evidence type="ECO:0000256" key="5">
    <source>
        <dbReference type="SAM" id="Coils"/>
    </source>
</evidence>
<feature type="domain" description="Signal transduction histidine kinase dimerisation/phosphoacceptor" evidence="7">
    <location>
        <begin position="85"/>
        <end position="150"/>
    </location>
</feature>
<name>A0A974S7X2_9CAUL</name>
<proteinExistence type="predicted"/>
<dbReference type="SUPFAM" id="SSF47384">
    <property type="entry name" value="Homodimeric domain of signal transducing histidine kinase"/>
    <property type="match status" value="1"/>
</dbReference>
<keyword evidence="5" id="KW-0175">Coiled coil</keyword>